<evidence type="ECO:0000313" key="5">
    <source>
        <dbReference type="Proteomes" id="UP001165679"/>
    </source>
</evidence>
<dbReference type="GO" id="GO:0071949">
    <property type="term" value="F:FAD binding"/>
    <property type="evidence" value="ECO:0007669"/>
    <property type="project" value="InterPro"/>
</dbReference>
<dbReference type="PROSITE" id="PS51387">
    <property type="entry name" value="FAD_PCMH"/>
    <property type="match status" value="1"/>
</dbReference>
<accession>A0AA41YN09</accession>
<dbReference type="PANTHER" id="PTHR43762:SF1">
    <property type="entry name" value="D-ARABINONO-1,4-LACTONE OXIDASE"/>
    <property type="match status" value="1"/>
</dbReference>
<evidence type="ECO:0000256" key="2">
    <source>
        <dbReference type="ARBA" id="ARBA00023002"/>
    </source>
</evidence>
<keyword evidence="5" id="KW-1185">Reference proteome</keyword>
<reference evidence="4" key="1">
    <citation type="submission" date="2022-09" db="EMBL/GenBank/DDBJ databases">
        <title>Rhodovastum sp. nov. RN2-1 isolated from soil in Seongnam, South Korea.</title>
        <authorList>
            <person name="Le N.T."/>
        </authorList>
    </citation>
    <scope>NUCLEOTIDE SEQUENCE</scope>
    <source>
        <strain evidence="4">RN2-1</strain>
    </source>
</reference>
<organism evidence="4 5">
    <name type="scientific">Limobrevibacterium gyesilva</name>
    <dbReference type="NCBI Taxonomy" id="2991712"/>
    <lineage>
        <taxon>Bacteria</taxon>
        <taxon>Pseudomonadati</taxon>
        <taxon>Pseudomonadota</taxon>
        <taxon>Alphaproteobacteria</taxon>
        <taxon>Acetobacterales</taxon>
        <taxon>Acetobacteraceae</taxon>
        <taxon>Limobrevibacterium</taxon>
    </lineage>
</organism>
<reference evidence="4" key="2">
    <citation type="submission" date="2022-10" db="EMBL/GenBank/DDBJ databases">
        <authorList>
            <person name="Trinh H.N."/>
        </authorList>
    </citation>
    <scope>NUCLEOTIDE SEQUENCE</scope>
    <source>
        <strain evidence="4">RN2-1</strain>
    </source>
</reference>
<dbReference type="InterPro" id="IPR007173">
    <property type="entry name" value="ALO_C"/>
</dbReference>
<comment type="caution">
    <text evidence="4">The sequence shown here is derived from an EMBL/GenBank/DDBJ whole genome shotgun (WGS) entry which is preliminary data.</text>
</comment>
<dbReference type="PANTHER" id="PTHR43762">
    <property type="entry name" value="L-GULONOLACTONE OXIDASE"/>
    <property type="match status" value="1"/>
</dbReference>
<dbReference type="GO" id="GO:0016020">
    <property type="term" value="C:membrane"/>
    <property type="evidence" value="ECO:0007669"/>
    <property type="project" value="InterPro"/>
</dbReference>
<protein>
    <submittedName>
        <fullName evidence="4">FAD-binding oxidoreductase</fullName>
    </submittedName>
</protein>
<keyword evidence="1" id="KW-0285">Flavoprotein</keyword>
<dbReference type="GO" id="GO:0003885">
    <property type="term" value="F:D-arabinono-1,4-lactone oxidase activity"/>
    <property type="evidence" value="ECO:0007669"/>
    <property type="project" value="InterPro"/>
</dbReference>
<keyword evidence="2" id="KW-0560">Oxidoreductase</keyword>
<name>A0AA41YN09_9PROT</name>
<keyword evidence="1" id="KW-0274">FAD</keyword>
<dbReference type="AlphaFoldDB" id="A0AA41YN09"/>
<evidence type="ECO:0000259" key="3">
    <source>
        <dbReference type="PROSITE" id="PS51387"/>
    </source>
</evidence>
<dbReference type="InterPro" id="IPR010031">
    <property type="entry name" value="FAD_lactone_oxidase-like"/>
</dbReference>
<dbReference type="Proteomes" id="UP001165679">
    <property type="component" value="Unassembled WGS sequence"/>
</dbReference>
<feature type="domain" description="FAD-binding PCMH-type" evidence="3">
    <location>
        <begin position="14"/>
        <end position="181"/>
    </location>
</feature>
<dbReference type="InterPro" id="IPR036318">
    <property type="entry name" value="FAD-bd_PCMH-like_sf"/>
</dbReference>
<dbReference type="Pfam" id="PF04030">
    <property type="entry name" value="ALO"/>
    <property type="match status" value="1"/>
</dbReference>
<dbReference type="Gene3D" id="3.30.465.10">
    <property type="match status" value="1"/>
</dbReference>
<dbReference type="Gene3D" id="1.10.45.10">
    <property type="entry name" value="Vanillyl-alcohol Oxidase, Chain A, domain 4"/>
    <property type="match status" value="1"/>
</dbReference>
<dbReference type="InterPro" id="IPR006094">
    <property type="entry name" value="Oxid_FAD_bind_N"/>
</dbReference>
<proteinExistence type="predicted"/>
<dbReference type="InterPro" id="IPR016171">
    <property type="entry name" value="Vanillyl_alc_oxidase_C-sub2"/>
</dbReference>
<evidence type="ECO:0000256" key="1">
    <source>
        <dbReference type="ARBA" id="ARBA00022827"/>
    </source>
</evidence>
<dbReference type="Pfam" id="PF01565">
    <property type="entry name" value="FAD_binding_4"/>
    <property type="match status" value="1"/>
</dbReference>
<dbReference type="RefSeq" id="WP_264715736.1">
    <property type="nucleotide sequence ID" value="NZ_JAPDNT010000026.1"/>
</dbReference>
<sequence>MPGRRSILSGWGNYPRAAVELVSARDVETVLAAIRACDSLIARGNGRAYGDAALNPRATLSMLPRRRIVAFDAEAGRLTCEAGALLGDIIDAILPRGWFVPVTPGTKFVTVGGMIAADVHGKNHHVAGSFGDHVEGLELALADGSVVRCSPAENAELFAATRGGMGLTGVILSATFRLIPIETAVIRQQTLRAANLEEVMALFERSQGWTYSVAWIDCLARGAALGRSLLYLGEHARRRELPRGEGRLQPIHKQPRRVPVDFPSFVLNRWSVRAFNELYFRNGRPGQALIDYDTYFYPLDALLEWNRIYGRSGFVQYQCVLPKAASAAGLTAILNRVARAGTGSFLAVLKLFGAQDGMLSFPMEGYTLALDFRATPAALALLTELDAIVADHGGRIYLAKDARTGAAMVRRGYPRLAAFTSVRDRTDPQGRFASLQSQRLGL</sequence>
<dbReference type="InterPro" id="IPR016166">
    <property type="entry name" value="FAD-bd_PCMH"/>
</dbReference>
<dbReference type="InterPro" id="IPR016169">
    <property type="entry name" value="FAD-bd_PCMH_sub2"/>
</dbReference>
<dbReference type="SUPFAM" id="SSF56176">
    <property type="entry name" value="FAD-binding/transporter-associated domain-like"/>
    <property type="match status" value="1"/>
</dbReference>
<dbReference type="EMBL" id="JAPDNT010000026">
    <property type="protein sequence ID" value="MCW3476886.1"/>
    <property type="molecule type" value="Genomic_DNA"/>
</dbReference>
<gene>
    <name evidence="4" type="ORF">OL599_20165</name>
</gene>
<evidence type="ECO:0000313" key="4">
    <source>
        <dbReference type="EMBL" id="MCW3476886.1"/>
    </source>
</evidence>